<evidence type="ECO:0000256" key="1">
    <source>
        <dbReference type="SAM" id="SignalP"/>
    </source>
</evidence>
<name>A0AAW8F6B9_9ACTN</name>
<dbReference type="InterPro" id="IPR000772">
    <property type="entry name" value="Ricin_B_lectin"/>
</dbReference>
<dbReference type="Proteomes" id="UP001234216">
    <property type="component" value="Unassembled WGS sequence"/>
</dbReference>
<dbReference type="Gene3D" id="2.80.10.50">
    <property type="match status" value="1"/>
</dbReference>
<organism evidence="3 4">
    <name type="scientific">Streptomyces canus</name>
    <dbReference type="NCBI Taxonomy" id="58343"/>
    <lineage>
        <taxon>Bacteria</taxon>
        <taxon>Bacillati</taxon>
        <taxon>Actinomycetota</taxon>
        <taxon>Actinomycetes</taxon>
        <taxon>Kitasatosporales</taxon>
        <taxon>Streptomycetaceae</taxon>
        <taxon>Streptomyces</taxon>
        <taxon>Streptomyces aurantiacus group</taxon>
    </lineage>
</organism>
<reference evidence="3" key="1">
    <citation type="submission" date="2023-07" db="EMBL/GenBank/DDBJ databases">
        <title>Comparative genomics of wheat-associated soil bacteria to identify genetic determinants of phenazine resistance.</title>
        <authorList>
            <person name="Mouncey N."/>
        </authorList>
    </citation>
    <scope>NUCLEOTIDE SEQUENCE</scope>
    <source>
        <strain evidence="3">V4I22</strain>
    </source>
</reference>
<dbReference type="Pfam" id="PF00652">
    <property type="entry name" value="Ricin_B_lectin"/>
    <property type="match status" value="1"/>
</dbReference>
<comment type="caution">
    <text evidence="3">The sequence shown here is derived from an EMBL/GenBank/DDBJ whole genome shotgun (WGS) entry which is preliminary data.</text>
</comment>
<dbReference type="EMBL" id="JAUSZV010000001">
    <property type="protein sequence ID" value="MDQ0904207.1"/>
    <property type="molecule type" value="Genomic_DNA"/>
</dbReference>
<feature type="domain" description="Ricin B lectin" evidence="2">
    <location>
        <begin position="30"/>
        <end position="136"/>
    </location>
</feature>
<feature type="chain" id="PRO_5043925331" description="Ricin B lectin domain-containing protein" evidence="1">
    <location>
        <begin position="18"/>
        <end position="140"/>
    </location>
</feature>
<evidence type="ECO:0000313" key="3">
    <source>
        <dbReference type="EMBL" id="MDQ0904207.1"/>
    </source>
</evidence>
<protein>
    <recommendedName>
        <fullName evidence="2">Ricin B lectin domain-containing protein</fullName>
    </recommendedName>
</protein>
<dbReference type="InterPro" id="IPR035992">
    <property type="entry name" value="Ricin_B-like_lectins"/>
</dbReference>
<proteinExistence type="predicted"/>
<evidence type="ECO:0000259" key="2">
    <source>
        <dbReference type="Pfam" id="PF00652"/>
    </source>
</evidence>
<keyword evidence="1" id="KW-0732">Signal</keyword>
<feature type="signal peptide" evidence="1">
    <location>
        <begin position="1"/>
        <end position="17"/>
    </location>
</feature>
<accession>A0AAW8F6B9</accession>
<dbReference type="AlphaFoldDB" id="A0AAW8F6B9"/>
<evidence type="ECO:0000313" key="4">
    <source>
        <dbReference type="Proteomes" id="UP001234216"/>
    </source>
</evidence>
<sequence>MVASGFVWALSCTPANATAVAGSWGVYAGPKACLDYRADWGVYVTGCNGSTYQTWYFDPDVPKTALRQRASGLCLTVRSGGPVMRACNASDPAAFWHVAGPNLAINNDYYPFNCLGRQTNDRVNLAICTGGESQVWYMWP</sequence>
<gene>
    <name evidence="3" type="ORF">QFZ22_000192</name>
</gene>
<dbReference type="PROSITE" id="PS50231">
    <property type="entry name" value="RICIN_B_LECTIN"/>
    <property type="match status" value="1"/>
</dbReference>
<dbReference type="SUPFAM" id="SSF50370">
    <property type="entry name" value="Ricin B-like lectins"/>
    <property type="match status" value="1"/>
</dbReference>